<reference evidence="2" key="2">
    <citation type="submission" date="2021-01" db="EMBL/GenBank/DDBJ databases">
        <authorList>
            <person name="Schikora-Tamarit M.A."/>
        </authorList>
    </citation>
    <scope>NUCLEOTIDE SEQUENCE</scope>
    <source>
        <strain evidence="2">CBS6075</strain>
    </source>
</reference>
<evidence type="ECO:0000313" key="2">
    <source>
        <dbReference type="EMBL" id="KAH3661193.1"/>
    </source>
</evidence>
<reference evidence="2" key="1">
    <citation type="journal article" date="2021" name="Open Biol.">
        <title>Shared evolutionary footprints suggest mitochondrial oxidative damage underlies multiple complex I losses in fungi.</title>
        <authorList>
            <person name="Schikora-Tamarit M.A."/>
            <person name="Marcet-Houben M."/>
            <person name="Nosek J."/>
            <person name="Gabaldon T."/>
        </authorList>
    </citation>
    <scope>NUCLEOTIDE SEQUENCE</scope>
    <source>
        <strain evidence="2">CBS6075</strain>
    </source>
</reference>
<organism evidence="2 3">
    <name type="scientific">Ogataea philodendri</name>
    <dbReference type="NCBI Taxonomy" id="1378263"/>
    <lineage>
        <taxon>Eukaryota</taxon>
        <taxon>Fungi</taxon>
        <taxon>Dikarya</taxon>
        <taxon>Ascomycota</taxon>
        <taxon>Saccharomycotina</taxon>
        <taxon>Pichiomycetes</taxon>
        <taxon>Pichiales</taxon>
        <taxon>Pichiaceae</taxon>
        <taxon>Ogataea</taxon>
    </lineage>
</organism>
<proteinExistence type="predicted"/>
<dbReference type="OrthoDB" id="10434440at2759"/>
<dbReference type="GeneID" id="70238564"/>
<evidence type="ECO:0000256" key="1">
    <source>
        <dbReference type="SAM" id="MobiDB-lite"/>
    </source>
</evidence>
<comment type="caution">
    <text evidence="2">The sequence shown here is derived from an EMBL/GenBank/DDBJ whole genome shotgun (WGS) entry which is preliminary data.</text>
</comment>
<dbReference type="EMBL" id="JAEUBE010000487">
    <property type="protein sequence ID" value="KAH3661193.1"/>
    <property type="molecule type" value="Genomic_DNA"/>
</dbReference>
<protein>
    <submittedName>
        <fullName evidence="2">Uncharacterized protein</fullName>
    </submittedName>
</protein>
<accession>A0A9P8NVR8</accession>
<gene>
    <name evidence="2" type="ORF">OGAPHI_006600</name>
</gene>
<feature type="compositionally biased region" description="Basic and acidic residues" evidence="1">
    <location>
        <begin position="151"/>
        <end position="163"/>
    </location>
</feature>
<feature type="region of interest" description="Disordered" evidence="1">
    <location>
        <begin position="214"/>
        <end position="280"/>
    </location>
</feature>
<name>A0A9P8NVR8_9ASCO</name>
<dbReference type="RefSeq" id="XP_046058317.1">
    <property type="nucleotide sequence ID" value="XM_046207903.1"/>
</dbReference>
<dbReference type="AlphaFoldDB" id="A0A9P8NVR8"/>
<keyword evidence="3" id="KW-1185">Reference proteome</keyword>
<feature type="compositionally biased region" description="Basic and acidic residues" evidence="1">
    <location>
        <begin position="214"/>
        <end position="231"/>
    </location>
</feature>
<feature type="region of interest" description="Disordered" evidence="1">
    <location>
        <begin position="146"/>
        <end position="165"/>
    </location>
</feature>
<feature type="compositionally biased region" description="Polar residues" evidence="1">
    <location>
        <begin position="268"/>
        <end position="280"/>
    </location>
</feature>
<evidence type="ECO:0000313" key="3">
    <source>
        <dbReference type="Proteomes" id="UP000769157"/>
    </source>
</evidence>
<sequence>MKKKITSTYDQSVAMAQAEKMALMAIDEPRLIKVSRQLTKVVSHTVLTGTPVLLSRWYQIHENGTPRSLEKDHRVLEMAQTATAPQNHRTTKHSDRYARVDVVTHAERVHHVQDPAKERGHCQSQRNGNRGGVASVGHLLGHSRGGVVAGHDPRDVQETKQERPSVLGPAGVVDHLREGEFSGVDLWTLDQHGDDQSNHRADVDETVVLCDSGQDGRRQRVDDSVRGDHRNGSPGDVAVCRHIGVIGSHRDGLQQQGSSTEIGRASAGNHSNQVQPSVDPTNKRHPLLRNNMGDHIAAGPPEIRGYRNVMATVPIRPEMDKANEKVDKNE</sequence>
<dbReference type="Proteomes" id="UP000769157">
    <property type="component" value="Unassembled WGS sequence"/>
</dbReference>